<name>A0A1B0CKB3_LUTLO</name>
<evidence type="ECO:0000313" key="5">
    <source>
        <dbReference type="Proteomes" id="UP000092461"/>
    </source>
</evidence>
<dbReference type="PANTHER" id="PTHR10380:SF173">
    <property type="entry name" value="CUTICULAR PROTEIN 47EF, ISOFORM C-RELATED"/>
    <property type="match status" value="1"/>
</dbReference>
<dbReference type="Proteomes" id="UP000092461">
    <property type="component" value="Unassembled WGS sequence"/>
</dbReference>
<dbReference type="InterPro" id="IPR050468">
    <property type="entry name" value="Cuticle_Struct_Prot"/>
</dbReference>
<dbReference type="PANTHER" id="PTHR10380">
    <property type="entry name" value="CUTICLE PROTEIN"/>
    <property type="match status" value="1"/>
</dbReference>
<dbReference type="EMBL" id="AJWK01015960">
    <property type="status" value="NOT_ANNOTATED_CDS"/>
    <property type="molecule type" value="Genomic_DNA"/>
</dbReference>
<dbReference type="GO" id="GO:0062129">
    <property type="term" value="C:chitin-based extracellular matrix"/>
    <property type="evidence" value="ECO:0007669"/>
    <property type="project" value="TreeGrafter"/>
</dbReference>
<dbReference type="AlphaFoldDB" id="A0A1B0CKB3"/>
<protein>
    <recommendedName>
        <fullName evidence="6">Cuticular protein 9 rr-1 family</fullName>
    </recommendedName>
</protein>
<proteinExistence type="predicted"/>
<dbReference type="GO" id="GO:0008010">
    <property type="term" value="F:structural constituent of chitin-based larval cuticle"/>
    <property type="evidence" value="ECO:0007669"/>
    <property type="project" value="TreeGrafter"/>
</dbReference>
<dbReference type="Pfam" id="PF00379">
    <property type="entry name" value="Chitin_bind_4"/>
    <property type="match status" value="1"/>
</dbReference>
<dbReference type="EMBL" id="AJWK01015961">
    <property type="status" value="NOT_ANNOTATED_CDS"/>
    <property type="molecule type" value="Genomic_DNA"/>
</dbReference>
<dbReference type="VEuPathDB" id="VectorBase:LLOJ005050"/>
<dbReference type="PROSITE" id="PS51155">
    <property type="entry name" value="CHIT_BIND_RR_2"/>
    <property type="match status" value="1"/>
</dbReference>
<organism evidence="4 5">
    <name type="scientific">Lutzomyia longipalpis</name>
    <name type="common">Sand fly</name>
    <dbReference type="NCBI Taxonomy" id="7200"/>
    <lineage>
        <taxon>Eukaryota</taxon>
        <taxon>Metazoa</taxon>
        <taxon>Ecdysozoa</taxon>
        <taxon>Arthropoda</taxon>
        <taxon>Hexapoda</taxon>
        <taxon>Insecta</taxon>
        <taxon>Pterygota</taxon>
        <taxon>Neoptera</taxon>
        <taxon>Endopterygota</taxon>
        <taxon>Diptera</taxon>
        <taxon>Nematocera</taxon>
        <taxon>Psychodoidea</taxon>
        <taxon>Psychodidae</taxon>
        <taxon>Lutzomyia</taxon>
        <taxon>Lutzomyia</taxon>
    </lineage>
</organism>
<evidence type="ECO:0000256" key="1">
    <source>
        <dbReference type="ARBA" id="ARBA00022460"/>
    </source>
</evidence>
<keyword evidence="5" id="KW-1185">Reference proteome</keyword>
<keyword evidence="1 2" id="KW-0193">Cuticle</keyword>
<keyword evidence="3" id="KW-0732">Signal</keyword>
<dbReference type="VEuPathDB" id="VectorBase:LLONM1_004828"/>
<evidence type="ECO:0000313" key="4">
    <source>
        <dbReference type="EnsemblMetazoa" id="LLOJ005050-PA"/>
    </source>
</evidence>
<evidence type="ECO:0008006" key="6">
    <source>
        <dbReference type="Google" id="ProtNLM"/>
    </source>
</evidence>
<feature type="chain" id="PRO_5008405970" description="Cuticular protein 9 rr-1 family" evidence="3">
    <location>
        <begin position="17"/>
        <end position="251"/>
    </location>
</feature>
<evidence type="ECO:0000256" key="3">
    <source>
        <dbReference type="SAM" id="SignalP"/>
    </source>
</evidence>
<feature type="signal peptide" evidence="3">
    <location>
        <begin position="1"/>
        <end position="16"/>
    </location>
</feature>
<evidence type="ECO:0000256" key="2">
    <source>
        <dbReference type="PROSITE-ProRule" id="PRU00497"/>
    </source>
</evidence>
<dbReference type="InterPro" id="IPR000618">
    <property type="entry name" value="Insect_cuticle"/>
</dbReference>
<sequence>MKILIVMFIAVGVCTADVSHIISQDPYAVPLEYHTTTTTTPPPPPHPYVFAYTAGRFPGHVDRTHSEVSDGSGTVRGAFSYVDPRLQVRTVEYVADQYGFHPILSHEPQGPVETEAVQKAAQRHFSLYNRIAEAHAHHDPNLQVVAVPRDSAAVAHAKEKHLSLYEKIAAEHARIGAEQEAQRLAFEATSLQVVAVPRDSAAVVHAKEKHLSLYEKIAAEHARIGAEQEAQRLAFEATSVPNDIEEYHKLH</sequence>
<accession>A0A1B0CKB3</accession>
<reference evidence="4" key="1">
    <citation type="submission" date="2020-05" db="UniProtKB">
        <authorList>
            <consortium name="EnsemblMetazoa"/>
        </authorList>
    </citation>
    <scope>IDENTIFICATION</scope>
    <source>
        <strain evidence="4">Jacobina</strain>
    </source>
</reference>
<dbReference type="EnsemblMetazoa" id="LLOJ005050-RA">
    <property type="protein sequence ID" value="LLOJ005050-PA"/>
    <property type="gene ID" value="LLOJ005050"/>
</dbReference>